<dbReference type="GO" id="GO:0000981">
    <property type="term" value="F:DNA-binding transcription factor activity, RNA polymerase II-specific"/>
    <property type="evidence" value="ECO:0007669"/>
    <property type="project" value="InterPro"/>
</dbReference>
<keyword evidence="6" id="KW-0804">Transcription</keyword>
<accession>A0A077WVY4</accession>
<dbReference type="GO" id="GO:0006351">
    <property type="term" value="P:DNA-templated transcription"/>
    <property type="evidence" value="ECO:0007669"/>
    <property type="project" value="InterPro"/>
</dbReference>
<dbReference type="InterPro" id="IPR036864">
    <property type="entry name" value="Zn2-C6_fun-type_DNA-bd_sf"/>
</dbReference>
<comment type="subcellular location">
    <subcellularLocation>
        <location evidence="1">Nucleus</location>
    </subcellularLocation>
</comment>
<protein>
    <recommendedName>
        <fullName evidence="9">Zn(2)-C6 fungal-type domain-containing protein</fullName>
    </recommendedName>
</protein>
<dbReference type="PROSITE" id="PS00463">
    <property type="entry name" value="ZN2_CY6_FUNGAL_1"/>
    <property type="match status" value="1"/>
</dbReference>
<dbReference type="CDD" id="cd12148">
    <property type="entry name" value="fungal_TF_MHR"/>
    <property type="match status" value="1"/>
</dbReference>
<dbReference type="GO" id="GO:0008270">
    <property type="term" value="F:zinc ion binding"/>
    <property type="evidence" value="ECO:0007669"/>
    <property type="project" value="InterPro"/>
</dbReference>
<dbReference type="InterPro" id="IPR051615">
    <property type="entry name" value="Transcr_Regulatory_Elem"/>
</dbReference>
<keyword evidence="7" id="KW-0539">Nucleus</keyword>
<keyword evidence="4" id="KW-0805">Transcription regulation</keyword>
<evidence type="ECO:0000259" key="9">
    <source>
        <dbReference type="PROSITE" id="PS50048"/>
    </source>
</evidence>
<evidence type="ECO:0000256" key="7">
    <source>
        <dbReference type="ARBA" id="ARBA00023242"/>
    </source>
</evidence>
<dbReference type="GO" id="GO:0005634">
    <property type="term" value="C:nucleus"/>
    <property type="evidence" value="ECO:0007669"/>
    <property type="project" value="UniProtKB-SubCell"/>
</dbReference>
<evidence type="ECO:0000256" key="8">
    <source>
        <dbReference type="SAM" id="MobiDB-lite"/>
    </source>
</evidence>
<dbReference type="PROSITE" id="PS50048">
    <property type="entry name" value="ZN2_CY6_FUNGAL_2"/>
    <property type="match status" value="1"/>
</dbReference>
<keyword evidence="5" id="KW-0238">DNA-binding</keyword>
<dbReference type="Pfam" id="PF00172">
    <property type="entry name" value="Zn_clus"/>
    <property type="match status" value="1"/>
</dbReference>
<dbReference type="EMBL" id="LK023346">
    <property type="protein sequence ID" value="CDS11414.1"/>
    <property type="molecule type" value="Genomic_DNA"/>
</dbReference>
<dbReference type="Gene3D" id="4.10.240.10">
    <property type="entry name" value="Zn(2)-C6 fungal-type DNA-binding domain"/>
    <property type="match status" value="1"/>
</dbReference>
<dbReference type="SMART" id="SM00906">
    <property type="entry name" value="Fungal_trans"/>
    <property type="match status" value="1"/>
</dbReference>
<evidence type="ECO:0000256" key="1">
    <source>
        <dbReference type="ARBA" id="ARBA00004123"/>
    </source>
</evidence>
<proteinExistence type="predicted"/>
<dbReference type="AlphaFoldDB" id="A0A077WVY4"/>
<evidence type="ECO:0000256" key="5">
    <source>
        <dbReference type="ARBA" id="ARBA00023125"/>
    </source>
</evidence>
<organism evidence="10">
    <name type="scientific">Lichtheimia ramosa</name>
    <dbReference type="NCBI Taxonomy" id="688394"/>
    <lineage>
        <taxon>Eukaryota</taxon>
        <taxon>Fungi</taxon>
        <taxon>Fungi incertae sedis</taxon>
        <taxon>Mucoromycota</taxon>
        <taxon>Mucoromycotina</taxon>
        <taxon>Mucoromycetes</taxon>
        <taxon>Mucorales</taxon>
        <taxon>Lichtheimiaceae</taxon>
        <taxon>Lichtheimia</taxon>
    </lineage>
</organism>
<dbReference type="Pfam" id="PF04082">
    <property type="entry name" value="Fungal_trans"/>
    <property type="match status" value="1"/>
</dbReference>
<dbReference type="GO" id="GO:0003677">
    <property type="term" value="F:DNA binding"/>
    <property type="evidence" value="ECO:0007669"/>
    <property type="project" value="UniProtKB-KW"/>
</dbReference>
<feature type="domain" description="Zn(2)-C6 fungal-type" evidence="9">
    <location>
        <begin position="53"/>
        <end position="84"/>
    </location>
</feature>
<sequence length="841" mass="95069">MSFDRSRSNSSNSNQPSTRARRQRRPFPFIAPVPGVGPTIQQRSVRRTRAKQSCDSCRRRKTRCNADETFPCNTCVSLGIECHLSEQKRRGPVPATYVEALEDRIKRLEEMLTKDKQDTYVDSRSSSCDPEKAAVNTRPSASSSTISNEARAASSDSLADDMNSLTLSDYNTTLYIGCSAGYYMLDQEAFVSKRGGQVDHREIVQKVNDEQDEHVIIKSGASEHTCPSSSPASLRNGGDVSGSTCQQRRFEPFADIPNMTLELADSMIELYFRYVHVAIPVVNKIGFLEQYYFQNPQPPDEYLLYTICAVACHYMIKEKDLNTRYKITVDTIRSLHQCFQARAQKLLETVFRRSKLSTVSALVLLASFVNMSQDEDDDRLQWFMCGTAIRMAQDLGLHRSSARWRLPEHEIELRRRIWYCAYILDREISAELGRPLTILEDDYDVELPSPYETSCSYGPHTRVVDENEPIPSLLLEAYEDVRERRPIYSLFICYMPLSRILGQILGYFYSAKVQPSERNDKIDVAKRLSHEMDEWGRDAQGRLEHYPVTAAPDSYPTQDEFLNLYYHCLRLLMYRSFISDRDTSNIDFALHALSACMTSAIAIVDGVERMETIGPTGMPWSFLCYAIFQSAIIFLFNVKGEDEFLRQLGAKNLARCANIYARDDELRESRPAQVLMSLAAKYSVPVDTSNDGSFMNMMNSAAQTTTTTTTTTPTIFPTVQSSSLLVNGATTRASQSLDSNVVYADIPVQQQQQQQQSYAASNAINMHALPPPPMNDFNAQQAAMAVNSMPQQSMHMTPGTAVPMSDVQFDIAGLSSELALWEFPTAITWNEWNPYLHGQQQ</sequence>
<feature type="compositionally biased region" description="Polar residues" evidence="8">
    <location>
        <begin position="137"/>
        <end position="148"/>
    </location>
</feature>
<reference evidence="10" key="1">
    <citation type="journal article" date="2014" name="Genome Announc.">
        <title>De novo whole-genome sequence and genome annotation of Lichtheimia ramosa.</title>
        <authorList>
            <person name="Linde J."/>
            <person name="Schwartze V."/>
            <person name="Binder U."/>
            <person name="Lass-Florl C."/>
            <person name="Voigt K."/>
            <person name="Horn F."/>
        </authorList>
    </citation>
    <scope>NUCLEOTIDE SEQUENCE</scope>
    <source>
        <strain evidence="10">JMRC FSU:6197</strain>
    </source>
</reference>
<keyword evidence="3" id="KW-0862">Zinc</keyword>
<dbReference type="SMART" id="SM00066">
    <property type="entry name" value="GAL4"/>
    <property type="match status" value="1"/>
</dbReference>
<gene>
    <name evidence="10" type="ORF">LRAMOSA03677</name>
</gene>
<dbReference type="CDD" id="cd00067">
    <property type="entry name" value="GAL4"/>
    <property type="match status" value="1"/>
</dbReference>
<feature type="region of interest" description="Disordered" evidence="8">
    <location>
        <begin position="219"/>
        <end position="241"/>
    </location>
</feature>
<evidence type="ECO:0000256" key="3">
    <source>
        <dbReference type="ARBA" id="ARBA00022833"/>
    </source>
</evidence>
<dbReference type="InterPro" id="IPR001138">
    <property type="entry name" value="Zn2Cys6_DnaBD"/>
</dbReference>
<evidence type="ECO:0000256" key="6">
    <source>
        <dbReference type="ARBA" id="ARBA00023163"/>
    </source>
</evidence>
<evidence type="ECO:0000256" key="4">
    <source>
        <dbReference type="ARBA" id="ARBA00023015"/>
    </source>
</evidence>
<evidence type="ECO:0000313" key="10">
    <source>
        <dbReference type="EMBL" id="CDS11414.1"/>
    </source>
</evidence>
<feature type="region of interest" description="Disordered" evidence="8">
    <location>
        <begin position="1"/>
        <end position="38"/>
    </location>
</feature>
<dbReference type="OrthoDB" id="2123952at2759"/>
<name>A0A077WVY4_9FUNG</name>
<dbReference type="SUPFAM" id="SSF57701">
    <property type="entry name" value="Zn2/Cys6 DNA-binding domain"/>
    <property type="match status" value="1"/>
</dbReference>
<dbReference type="PANTHER" id="PTHR31313">
    <property type="entry name" value="TY1 ENHANCER ACTIVATOR"/>
    <property type="match status" value="1"/>
</dbReference>
<evidence type="ECO:0000256" key="2">
    <source>
        <dbReference type="ARBA" id="ARBA00022723"/>
    </source>
</evidence>
<feature type="region of interest" description="Disordered" evidence="8">
    <location>
        <begin position="116"/>
        <end position="157"/>
    </location>
</feature>
<dbReference type="PANTHER" id="PTHR31313:SF81">
    <property type="entry name" value="TY1 ENHANCER ACTIVATOR"/>
    <property type="match status" value="1"/>
</dbReference>
<keyword evidence="2" id="KW-0479">Metal-binding</keyword>
<dbReference type="InterPro" id="IPR007219">
    <property type="entry name" value="XnlR_reg_dom"/>
</dbReference>